<dbReference type="HAMAP" id="MF_00020">
    <property type="entry name" value="Acetate_kinase"/>
    <property type="match status" value="1"/>
</dbReference>
<comment type="catalytic activity">
    <reaction evidence="7">
        <text>acetate + ATP = acetyl phosphate + ADP</text>
        <dbReference type="Rhea" id="RHEA:11352"/>
        <dbReference type="ChEBI" id="CHEBI:22191"/>
        <dbReference type="ChEBI" id="CHEBI:30089"/>
        <dbReference type="ChEBI" id="CHEBI:30616"/>
        <dbReference type="ChEBI" id="CHEBI:456216"/>
        <dbReference type="EC" id="2.7.2.1"/>
    </reaction>
</comment>
<dbReference type="EMBL" id="JANPWE010000006">
    <property type="protein sequence ID" value="MCR6546296.1"/>
    <property type="molecule type" value="Genomic_DNA"/>
</dbReference>
<dbReference type="RefSeq" id="WP_257913812.1">
    <property type="nucleotide sequence ID" value="NZ_JANPWE010000006.1"/>
</dbReference>
<evidence type="ECO:0000256" key="8">
    <source>
        <dbReference type="RuleBase" id="RU003835"/>
    </source>
</evidence>
<evidence type="ECO:0000256" key="6">
    <source>
        <dbReference type="ARBA" id="ARBA00022840"/>
    </source>
</evidence>
<sequence length="397" mass="43668">MKILVLNSGSSSLKYQLFDMTDESVLAKGLVERIGLEGSLLTHRPANKEKQVINTDIPDHTTAIQLVLDALTNPDYGVISSMDEIGAVGHRIVHGGSVFTETTIINDEVVAEIEKLIPLAPLHNPPGIAGIKACRSILPNVPQVAVFDTAFHQSMPEVSYIYGLPYEYFEKYGIRRYGFHGTSHRYVSHRAAEILGEPLEDLKMITCHLGNGSSIAAIDKGKVMDTTMGFTPLEGLMMGARSGNVDPAIISFIMEKENLTIKEVDELLNKKSGFLGVSGVSSDLRNVEEAASEGNYRAQLAIDMFYQKIVRFIGAFVAEINGIDVLVFTAGIGENSPQMREAVCDKLEFLCLFIDKEKNKFRGEEREISRPGSKVKVFVIPTNEELMIARDTATLVK</sequence>
<keyword evidence="10" id="KW-1185">Reference proteome</keyword>
<feature type="binding site" evidence="7">
    <location>
        <begin position="283"/>
        <end position="285"/>
    </location>
    <ligand>
        <name>ATP</name>
        <dbReference type="ChEBI" id="CHEBI:30616"/>
    </ligand>
</feature>
<feature type="binding site" evidence="7">
    <location>
        <position position="384"/>
    </location>
    <ligand>
        <name>Mg(2+)</name>
        <dbReference type="ChEBI" id="CHEBI:18420"/>
    </ligand>
</feature>
<dbReference type="Gene3D" id="3.30.420.40">
    <property type="match status" value="2"/>
</dbReference>
<proteinExistence type="inferred from homology"/>
<feature type="site" description="Transition state stabilizer" evidence="7">
    <location>
        <position position="180"/>
    </location>
</feature>
<comment type="function">
    <text evidence="7">Catalyzes the formation of acetyl phosphate from acetate and ATP. Can also catalyze the reverse reaction.</text>
</comment>
<keyword evidence="3 7" id="KW-0808">Transferase</keyword>
<keyword evidence="6 7" id="KW-0067">ATP-binding</keyword>
<dbReference type="PANTHER" id="PTHR21060:SF15">
    <property type="entry name" value="ACETATE KINASE-RELATED"/>
    <property type="match status" value="1"/>
</dbReference>
<dbReference type="InterPro" id="IPR004372">
    <property type="entry name" value="Ac/propionate_kinase"/>
</dbReference>
<comment type="caution">
    <text evidence="9">The sequence shown here is derived from an EMBL/GenBank/DDBJ whole genome shotgun (WGS) entry which is preliminary data.</text>
</comment>
<keyword evidence="7" id="KW-0460">Magnesium</keyword>
<evidence type="ECO:0000256" key="1">
    <source>
        <dbReference type="ARBA" id="ARBA00008748"/>
    </source>
</evidence>
<protein>
    <recommendedName>
        <fullName evidence="7">Acetate kinase</fullName>
        <ecNumber evidence="7">2.7.2.1</ecNumber>
    </recommendedName>
    <alternativeName>
        <fullName evidence="7">Acetokinase</fullName>
    </alternativeName>
</protein>
<dbReference type="CDD" id="cd24010">
    <property type="entry name" value="ASKHA_NBD_AcK_PK"/>
    <property type="match status" value="1"/>
</dbReference>
<dbReference type="InterPro" id="IPR023865">
    <property type="entry name" value="Aliphatic_acid_kinase_CS"/>
</dbReference>
<feature type="binding site" evidence="7">
    <location>
        <begin position="331"/>
        <end position="335"/>
    </location>
    <ligand>
        <name>ATP</name>
        <dbReference type="ChEBI" id="CHEBI:30616"/>
    </ligand>
</feature>
<comment type="cofactor">
    <cofactor evidence="7">
        <name>Mg(2+)</name>
        <dbReference type="ChEBI" id="CHEBI:18420"/>
    </cofactor>
    <cofactor evidence="7">
        <name>Mn(2+)</name>
        <dbReference type="ChEBI" id="CHEBI:29035"/>
    </cofactor>
    <text evidence="7">Mg(2+). Can also accept Mn(2+).</text>
</comment>
<dbReference type="Pfam" id="PF00871">
    <property type="entry name" value="Acetate_kinase"/>
    <property type="match status" value="1"/>
</dbReference>
<comment type="subcellular location">
    <subcellularLocation>
        <location evidence="7">Cytoplasm</location>
    </subcellularLocation>
</comment>
<organism evidence="9 10">
    <name type="scientific">Dehalobacterium formicoaceticum</name>
    <dbReference type="NCBI Taxonomy" id="51515"/>
    <lineage>
        <taxon>Bacteria</taxon>
        <taxon>Bacillati</taxon>
        <taxon>Bacillota</taxon>
        <taxon>Clostridia</taxon>
        <taxon>Eubacteriales</taxon>
        <taxon>Peptococcaceae</taxon>
        <taxon>Dehalobacterium</taxon>
    </lineage>
</organism>
<comment type="subunit">
    <text evidence="7">Homodimer.</text>
</comment>
<feature type="binding site" evidence="7">
    <location>
        <position position="91"/>
    </location>
    <ligand>
        <name>substrate</name>
    </ligand>
</feature>
<keyword evidence="5 7" id="KW-0418">Kinase</keyword>
<feature type="active site" description="Proton donor/acceptor" evidence="7">
    <location>
        <position position="148"/>
    </location>
</feature>
<dbReference type="PROSITE" id="PS01075">
    <property type="entry name" value="ACETATE_KINASE_1"/>
    <property type="match status" value="1"/>
</dbReference>
<dbReference type="PANTHER" id="PTHR21060">
    <property type="entry name" value="ACETATE KINASE"/>
    <property type="match status" value="1"/>
</dbReference>
<comment type="pathway">
    <text evidence="7">Metabolic intermediate biosynthesis; acetyl-CoA biosynthesis; acetyl-CoA from acetate: step 1/2.</text>
</comment>
<keyword evidence="7" id="KW-0479">Metal-binding</keyword>
<feature type="site" description="Transition state stabilizer" evidence="7">
    <location>
        <position position="241"/>
    </location>
</feature>
<dbReference type="PROSITE" id="PS01076">
    <property type="entry name" value="ACETATE_KINASE_2"/>
    <property type="match status" value="1"/>
</dbReference>
<evidence type="ECO:0000256" key="3">
    <source>
        <dbReference type="ARBA" id="ARBA00022679"/>
    </source>
</evidence>
<keyword evidence="2 7" id="KW-0963">Cytoplasm</keyword>
<feature type="binding site" evidence="7">
    <location>
        <begin position="208"/>
        <end position="212"/>
    </location>
    <ligand>
        <name>ATP</name>
        <dbReference type="ChEBI" id="CHEBI:30616"/>
    </ligand>
</feature>
<reference evidence="9 10" key="1">
    <citation type="submission" date="2022-08" db="EMBL/GenBank/DDBJ databases">
        <title>Proteogenomics of the novel Dehalobacterium formicoaceticum strain EZ94 highlights a key role of methyltransferases during anaerobic dichloromethane degradation.</title>
        <authorList>
            <person name="Wasmund K."/>
        </authorList>
    </citation>
    <scope>NUCLEOTIDE SEQUENCE [LARGE SCALE GENOMIC DNA]</scope>
    <source>
        <strain evidence="9 10">EZ94</strain>
    </source>
</reference>
<keyword evidence="4 7" id="KW-0547">Nucleotide-binding</keyword>
<evidence type="ECO:0000256" key="5">
    <source>
        <dbReference type="ARBA" id="ARBA00022777"/>
    </source>
</evidence>
<feature type="binding site" evidence="7">
    <location>
        <position position="14"/>
    </location>
    <ligand>
        <name>ATP</name>
        <dbReference type="ChEBI" id="CHEBI:30616"/>
    </ligand>
</feature>
<feature type="binding site" evidence="7">
    <location>
        <position position="7"/>
    </location>
    <ligand>
        <name>Mg(2+)</name>
        <dbReference type="ChEBI" id="CHEBI:18420"/>
    </ligand>
</feature>
<dbReference type="Proteomes" id="UP001524944">
    <property type="component" value="Unassembled WGS sequence"/>
</dbReference>
<dbReference type="PRINTS" id="PR00471">
    <property type="entry name" value="ACETATEKNASE"/>
</dbReference>
<evidence type="ECO:0000313" key="10">
    <source>
        <dbReference type="Proteomes" id="UP001524944"/>
    </source>
</evidence>
<dbReference type="GO" id="GO:0016301">
    <property type="term" value="F:kinase activity"/>
    <property type="evidence" value="ECO:0007669"/>
    <property type="project" value="UniProtKB-KW"/>
</dbReference>
<evidence type="ECO:0000256" key="4">
    <source>
        <dbReference type="ARBA" id="ARBA00022741"/>
    </source>
</evidence>
<dbReference type="EC" id="2.7.2.1" evidence="7"/>
<dbReference type="PIRSF" id="PIRSF000722">
    <property type="entry name" value="Acetate_prop_kin"/>
    <property type="match status" value="1"/>
</dbReference>
<dbReference type="SUPFAM" id="SSF53067">
    <property type="entry name" value="Actin-like ATPase domain"/>
    <property type="match status" value="2"/>
</dbReference>
<accession>A0ABT1Y9F9</accession>
<name>A0ABT1Y9F9_9FIRM</name>
<evidence type="ECO:0000313" key="9">
    <source>
        <dbReference type="EMBL" id="MCR6546296.1"/>
    </source>
</evidence>
<evidence type="ECO:0000256" key="7">
    <source>
        <dbReference type="HAMAP-Rule" id="MF_00020"/>
    </source>
</evidence>
<evidence type="ECO:0000256" key="2">
    <source>
        <dbReference type="ARBA" id="ARBA00022490"/>
    </source>
</evidence>
<dbReference type="InterPro" id="IPR043129">
    <property type="entry name" value="ATPase_NBD"/>
</dbReference>
<dbReference type="NCBIfam" id="TIGR00016">
    <property type="entry name" value="ackA"/>
    <property type="match status" value="1"/>
</dbReference>
<dbReference type="InterPro" id="IPR000890">
    <property type="entry name" value="Aliphatic_acid_kin_short-chain"/>
</dbReference>
<comment type="similarity">
    <text evidence="1 7 8">Belongs to the acetokinase family.</text>
</comment>
<gene>
    <name evidence="7" type="primary">ackA</name>
    <name evidence="9" type="ORF">NVS47_12365</name>
</gene>